<evidence type="ECO:0000313" key="18">
    <source>
        <dbReference type="EnsemblMetazoa" id="PHUM131850-PA"/>
    </source>
</evidence>
<dbReference type="GO" id="GO:0005525">
    <property type="term" value="F:GTP binding"/>
    <property type="evidence" value="ECO:0007669"/>
    <property type="project" value="UniProtKB-UniRule"/>
</dbReference>
<comment type="function">
    <text evidence="12 13">Tubulin is the major constituent of microtubules, a cylinder consisting of laterally associated linear protofilaments composed of alpha- and beta-tubulin heterodimers. Microtubules grow by the addition of GTP-tubulin dimers to the microtubule end, where a stabilizing cap forms. Below the cap, tubulin dimers are in GDP-bound state, owing to GTPase activity of alpha-tubulin.</text>
</comment>
<dbReference type="RefSeq" id="XP_002424501.1">
    <property type="nucleotide sequence ID" value="XM_002424456.1"/>
</dbReference>
<evidence type="ECO:0000256" key="10">
    <source>
        <dbReference type="ARBA" id="ARBA00023134"/>
    </source>
</evidence>
<dbReference type="CTD" id="8234177"/>
<evidence type="ECO:0000256" key="12">
    <source>
        <dbReference type="ARBA" id="ARBA00034296"/>
    </source>
</evidence>
<dbReference type="InterPro" id="IPR037103">
    <property type="entry name" value="Tubulin/FtsZ-like_C"/>
</dbReference>
<sequence length="492" mass="54835">MREICQIQVGQCGNQIGYKFWEVIADEHGIEPTGEFSGNDLQAERLNVYFTEASKRYVPRAVLIDLEPGAINSLQLGPFGELFRPQNFVIGQSGAGNNWAKGHYTLGADLLDEAIDAIRREVEACDSLQGFQLVHSLGGGTGSGMGSLIIDNIRQEYPDRIFTTCSVFPTPKAPQSVVAPYNAILSIHHLIEHTDFTLCYDNEAIIDVCVKSLQLRSPNFSDLNHLISASLSGVTTSLRFPGQLNSDLRKLAVNMVPFPRLHFLVVGFAPLSSPKTKVFGALSVAEVAHQMFHHKNVLSGVDPSHGRYLTVAAIFRGRVSTREVDELMYNIQDKNSCYFVDWIPNNVKTVICDIPPRGLKLSGTFLGNSTSIVEMVNRIERQFEAMLSRKAFVHWYTAEGMDVMEFIEAEANLIDLQEDYNRRFYDVFEEGEDDDYEDKCYGNSENNGYDFGGEENDGSDSKNDTNASSDKQNVNRVSKRNGCQPLDLPGEE</sequence>
<evidence type="ECO:0000256" key="14">
    <source>
        <dbReference type="SAM" id="MobiDB-lite"/>
    </source>
</evidence>
<dbReference type="EMBL" id="DS235090">
    <property type="protein sequence ID" value="EEB11763.1"/>
    <property type="molecule type" value="Genomic_DNA"/>
</dbReference>
<accession>E0VEF7</accession>
<protein>
    <recommendedName>
        <fullName evidence="13">Tubulin beta chain</fullName>
    </recommendedName>
</protein>
<feature type="domain" description="Tubulin/FtsZ 2-layer sandwich" evidence="16">
    <location>
        <begin position="244"/>
        <end position="381"/>
    </location>
</feature>
<evidence type="ECO:0000259" key="16">
    <source>
        <dbReference type="SMART" id="SM00865"/>
    </source>
</evidence>
<evidence type="ECO:0000259" key="15">
    <source>
        <dbReference type="SMART" id="SM00864"/>
    </source>
</evidence>
<evidence type="ECO:0000256" key="11">
    <source>
        <dbReference type="ARBA" id="ARBA00023212"/>
    </source>
</evidence>
<evidence type="ECO:0000256" key="2">
    <source>
        <dbReference type="ARBA" id="ARBA00004245"/>
    </source>
</evidence>
<organism>
    <name type="scientific">Pediculus humanus subsp. corporis</name>
    <name type="common">Body louse</name>
    <dbReference type="NCBI Taxonomy" id="121224"/>
    <lineage>
        <taxon>Eukaryota</taxon>
        <taxon>Metazoa</taxon>
        <taxon>Ecdysozoa</taxon>
        <taxon>Arthropoda</taxon>
        <taxon>Hexapoda</taxon>
        <taxon>Insecta</taxon>
        <taxon>Pterygota</taxon>
        <taxon>Neoptera</taxon>
        <taxon>Paraneoptera</taxon>
        <taxon>Psocodea</taxon>
        <taxon>Troctomorpha</taxon>
        <taxon>Phthiraptera</taxon>
        <taxon>Anoplura</taxon>
        <taxon>Pediculidae</taxon>
        <taxon>Pediculus</taxon>
    </lineage>
</organism>
<dbReference type="CDD" id="cd02187">
    <property type="entry name" value="beta_tubulin"/>
    <property type="match status" value="1"/>
</dbReference>
<evidence type="ECO:0000256" key="8">
    <source>
        <dbReference type="ARBA" id="ARBA00022741"/>
    </source>
</evidence>
<dbReference type="OrthoDB" id="10249382at2759"/>
<dbReference type="AlphaFoldDB" id="E0VEF7"/>
<keyword evidence="5" id="KW-0963">Cytoplasm</keyword>
<dbReference type="InterPro" id="IPR023123">
    <property type="entry name" value="Tubulin_C"/>
</dbReference>
<keyword evidence="8 13" id="KW-0547">Nucleotide-binding</keyword>
<dbReference type="PANTHER" id="PTHR11588">
    <property type="entry name" value="TUBULIN"/>
    <property type="match status" value="1"/>
</dbReference>
<dbReference type="GO" id="GO:0007017">
    <property type="term" value="P:microtubule-based process"/>
    <property type="evidence" value="ECO:0007669"/>
    <property type="project" value="InterPro"/>
</dbReference>
<dbReference type="InParanoid" id="E0VEF7"/>
<dbReference type="PROSITE" id="PS00227">
    <property type="entry name" value="TUBULIN"/>
    <property type="match status" value="1"/>
</dbReference>
<comment type="subunit">
    <text evidence="4 13">Dimer of alpha and beta chains. A typical microtubule is a hollow water-filled tube with an outer diameter of 25 nm and an inner diameter of 15 nM. Alpha-beta heterodimers associate head-to-tail to form protofilaments running lengthwise along the microtubule wall with the beta-tubulin subunit facing the microtubule plus end conferring a structural polarity. Microtubules usually have 13 protofilaments but different protofilament numbers can be found in some organisms and specialized cells.</text>
</comment>
<comment type="cofactor">
    <cofactor evidence="1">
        <name>Mg(2+)</name>
        <dbReference type="ChEBI" id="CHEBI:18420"/>
    </cofactor>
</comment>
<dbReference type="Pfam" id="PF03953">
    <property type="entry name" value="Tubulin_C"/>
    <property type="match status" value="1"/>
</dbReference>
<dbReference type="InterPro" id="IPR013838">
    <property type="entry name" value="Beta-tubulin_BS"/>
</dbReference>
<dbReference type="Gene3D" id="3.40.50.1440">
    <property type="entry name" value="Tubulin/FtsZ, GTPase domain"/>
    <property type="match status" value="1"/>
</dbReference>
<keyword evidence="11" id="KW-0206">Cytoskeleton</keyword>
<name>E0VEF7_PEDHC</name>
<keyword evidence="19" id="KW-1185">Reference proteome</keyword>
<evidence type="ECO:0000256" key="13">
    <source>
        <dbReference type="RuleBase" id="RU000352"/>
    </source>
</evidence>
<dbReference type="HOGENOM" id="CLU_015718_1_0_1"/>
<dbReference type="InterPro" id="IPR003008">
    <property type="entry name" value="Tubulin_FtsZ_GTPase"/>
</dbReference>
<dbReference type="EnsemblMetazoa" id="PHUM131850-RA">
    <property type="protein sequence ID" value="PHUM131850-PA"/>
    <property type="gene ID" value="PHUM131850"/>
</dbReference>
<dbReference type="GO" id="GO:0003924">
    <property type="term" value="F:GTPase activity"/>
    <property type="evidence" value="ECO:0007669"/>
    <property type="project" value="InterPro"/>
</dbReference>
<dbReference type="GO" id="GO:0005874">
    <property type="term" value="C:microtubule"/>
    <property type="evidence" value="ECO:0007669"/>
    <property type="project" value="UniProtKB-KW"/>
</dbReference>
<keyword evidence="10 13" id="KW-0342">GTP-binding</keyword>
<dbReference type="InterPro" id="IPR002453">
    <property type="entry name" value="Beta_tubulin"/>
</dbReference>
<gene>
    <name evidence="18" type="primary">8234177</name>
    <name evidence="17" type="ORF">Phum_PHUM131850</name>
</gene>
<dbReference type="GeneID" id="8234177"/>
<dbReference type="InterPro" id="IPR018316">
    <property type="entry name" value="Tubulin/FtsZ_2-layer-sand-dom"/>
</dbReference>
<reference evidence="17" key="1">
    <citation type="submission" date="2007-04" db="EMBL/GenBank/DDBJ databases">
        <title>Annotation of Pediculus humanus corporis strain USDA.</title>
        <authorList>
            <person name="Kirkness E."/>
            <person name="Hannick L."/>
            <person name="Hass B."/>
            <person name="Bruggner R."/>
            <person name="Lawson D."/>
            <person name="Bidwell S."/>
            <person name="Joardar V."/>
            <person name="Caler E."/>
            <person name="Walenz B."/>
            <person name="Inman J."/>
            <person name="Schobel S."/>
            <person name="Galinsky K."/>
            <person name="Amedeo P."/>
            <person name="Strausberg R."/>
        </authorList>
    </citation>
    <scope>NUCLEOTIDE SEQUENCE</scope>
    <source>
        <strain evidence="17">USDA</strain>
    </source>
</reference>
<dbReference type="InterPro" id="IPR017975">
    <property type="entry name" value="Tubulin_CS"/>
</dbReference>
<reference evidence="17" key="2">
    <citation type="submission" date="2007-04" db="EMBL/GenBank/DDBJ databases">
        <title>The genome of the human body louse.</title>
        <authorList>
            <consortium name="The Human Body Louse Genome Consortium"/>
            <person name="Kirkness E."/>
            <person name="Walenz B."/>
            <person name="Hass B."/>
            <person name="Bruggner R."/>
            <person name="Strausberg R."/>
        </authorList>
    </citation>
    <scope>NUCLEOTIDE SEQUENCE</scope>
    <source>
        <strain evidence="17">USDA</strain>
    </source>
</reference>
<comment type="similarity">
    <text evidence="3 13">Belongs to the tubulin family.</text>
</comment>
<dbReference type="SUPFAM" id="SSF55307">
    <property type="entry name" value="Tubulin C-terminal domain-like"/>
    <property type="match status" value="1"/>
</dbReference>
<dbReference type="Proteomes" id="UP000009046">
    <property type="component" value="Unassembled WGS sequence"/>
</dbReference>
<evidence type="ECO:0000313" key="17">
    <source>
        <dbReference type="EMBL" id="EEB11763.1"/>
    </source>
</evidence>
<dbReference type="PRINTS" id="PR01161">
    <property type="entry name" value="TUBULIN"/>
</dbReference>
<dbReference type="PROSITE" id="PS00228">
    <property type="entry name" value="TUBULIN_B_AUTOREG"/>
    <property type="match status" value="1"/>
</dbReference>
<proteinExistence type="inferred from homology"/>
<dbReference type="Gene3D" id="1.10.287.600">
    <property type="entry name" value="Helix hairpin bin"/>
    <property type="match status" value="1"/>
</dbReference>
<dbReference type="PRINTS" id="PR01163">
    <property type="entry name" value="BETATUBULIN"/>
</dbReference>
<dbReference type="KEGG" id="phu:Phum_PHUM131850"/>
<evidence type="ECO:0000256" key="7">
    <source>
        <dbReference type="ARBA" id="ARBA00022723"/>
    </source>
</evidence>
<dbReference type="InterPro" id="IPR008280">
    <property type="entry name" value="Tub_FtsZ_C"/>
</dbReference>
<evidence type="ECO:0000256" key="3">
    <source>
        <dbReference type="ARBA" id="ARBA00009636"/>
    </source>
</evidence>
<evidence type="ECO:0000256" key="5">
    <source>
        <dbReference type="ARBA" id="ARBA00022490"/>
    </source>
</evidence>
<keyword evidence="9" id="KW-0460">Magnesium</keyword>
<comment type="subcellular location">
    <subcellularLocation>
        <location evidence="2">Cytoplasm</location>
        <location evidence="2">Cytoskeleton</location>
    </subcellularLocation>
</comment>
<evidence type="ECO:0000313" key="19">
    <source>
        <dbReference type="Proteomes" id="UP000009046"/>
    </source>
</evidence>
<dbReference type="InterPro" id="IPR000217">
    <property type="entry name" value="Tubulin"/>
</dbReference>
<evidence type="ECO:0000256" key="4">
    <source>
        <dbReference type="ARBA" id="ARBA00011747"/>
    </source>
</evidence>
<dbReference type="SMART" id="SM00865">
    <property type="entry name" value="Tubulin_C"/>
    <property type="match status" value="1"/>
</dbReference>
<reference evidence="18" key="3">
    <citation type="submission" date="2021-02" db="UniProtKB">
        <authorList>
            <consortium name="EnsemblMetazoa"/>
        </authorList>
    </citation>
    <scope>IDENTIFICATION</scope>
    <source>
        <strain evidence="18">USDA</strain>
    </source>
</reference>
<dbReference type="EMBL" id="AAZO01001527">
    <property type="status" value="NOT_ANNOTATED_CDS"/>
    <property type="molecule type" value="Genomic_DNA"/>
</dbReference>
<dbReference type="Pfam" id="PF00091">
    <property type="entry name" value="Tubulin"/>
    <property type="match status" value="1"/>
</dbReference>
<dbReference type="Gene3D" id="3.30.1330.20">
    <property type="entry name" value="Tubulin/FtsZ, C-terminal domain"/>
    <property type="match status" value="1"/>
</dbReference>
<dbReference type="GO" id="GO:0005200">
    <property type="term" value="F:structural constituent of cytoskeleton"/>
    <property type="evidence" value="ECO:0007669"/>
    <property type="project" value="InterPro"/>
</dbReference>
<dbReference type="VEuPathDB" id="VectorBase:PHUM131850"/>
<dbReference type="InterPro" id="IPR036525">
    <property type="entry name" value="Tubulin/FtsZ_GTPase_sf"/>
</dbReference>
<feature type="compositionally biased region" description="Polar residues" evidence="14">
    <location>
        <begin position="464"/>
        <end position="476"/>
    </location>
</feature>
<evidence type="ECO:0000256" key="1">
    <source>
        <dbReference type="ARBA" id="ARBA00001946"/>
    </source>
</evidence>
<dbReference type="eggNOG" id="KOG1375">
    <property type="taxonomic scope" value="Eukaryota"/>
</dbReference>
<dbReference type="FunFam" id="3.40.50.1440:FF:000006">
    <property type="entry name" value="Tubulin beta chain"/>
    <property type="match status" value="1"/>
</dbReference>
<dbReference type="GO" id="GO:0046872">
    <property type="term" value="F:metal ion binding"/>
    <property type="evidence" value="ECO:0007669"/>
    <property type="project" value="UniProtKB-KW"/>
</dbReference>
<dbReference type="SUPFAM" id="SSF52490">
    <property type="entry name" value="Tubulin nucleotide-binding domain-like"/>
    <property type="match status" value="1"/>
</dbReference>
<dbReference type="FunFam" id="3.30.1330.20:FF:000009">
    <property type="entry name" value="Tubulin beta chain"/>
    <property type="match status" value="1"/>
</dbReference>
<dbReference type="STRING" id="121224.E0VEF7"/>
<feature type="region of interest" description="Disordered" evidence="14">
    <location>
        <begin position="435"/>
        <end position="492"/>
    </location>
</feature>
<keyword evidence="6 13" id="KW-0493">Microtubule</keyword>
<keyword evidence="7" id="KW-0479">Metal-binding</keyword>
<evidence type="ECO:0000256" key="9">
    <source>
        <dbReference type="ARBA" id="ARBA00022842"/>
    </source>
</evidence>
<feature type="domain" description="Tubulin/FtsZ GTPase" evidence="15">
    <location>
        <begin position="46"/>
        <end position="242"/>
    </location>
</feature>
<evidence type="ECO:0000256" key="6">
    <source>
        <dbReference type="ARBA" id="ARBA00022701"/>
    </source>
</evidence>
<dbReference type="SMART" id="SM00864">
    <property type="entry name" value="Tubulin"/>
    <property type="match status" value="1"/>
</dbReference>